<reference evidence="1" key="1">
    <citation type="submission" date="2020-02" db="EMBL/GenBank/DDBJ databases">
        <authorList>
            <person name="Meier V. D."/>
        </authorList>
    </citation>
    <scope>NUCLEOTIDE SEQUENCE</scope>
    <source>
        <strain evidence="1">AVDCRST_MAG59</strain>
    </source>
</reference>
<organism evidence="1">
    <name type="scientific">uncultured Thermomicrobiales bacterium</name>
    <dbReference type="NCBI Taxonomy" id="1645740"/>
    <lineage>
        <taxon>Bacteria</taxon>
        <taxon>Pseudomonadati</taxon>
        <taxon>Thermomicrobiota</taxon>
        <taxon>Thermomicrobia</taxon>
        <taxon>Thermomicrobiales</taxon>
        <taxon>environmental samples</taxon>
    </lineage>
</organism>
<gene>
    <name evidence="1" type="ORF">AVDCRST_MAG59-3638</name>
</gene>
<name>A0A6J4V8Y4_9BACT</name>
<accession>A0A6J4V8Y4</accession>
<dbReference type="AlphaFoldDB" id="A0A6J4V8Y4"/>
<dbReference type="EMBL" id="CADCWF010000261">
    <property type="protein sequence ID" value="CAA9572038.1"/>
    <property type="molecule type" value="Genomic_DNA"/>
</dbReference>
<protein>
    <submittedName>
        <fullName evidence="1">Uncharacterized protein</fullName>
    </submittedName>
</protein>
<proteinExistence type="predicted"/>
<evidence type="ECO:0000313" key="1">
    <source>
        <dbReference type="EMBL" id="CAA9572038.1"/>
    </source>
</evidence>
<sequence>MAQRIPAPDLFDGSVDDLSEPERWAIFDADARRLFAISGEEFLRRWDAGAYHGLSEDTLEGRRVNDMVFSLLIVSPERVDSGHPPTSP</sequence>